<dbReference type="InterPro" id="IPR013103">
    <property type="entry name" value="RVT_2"/>
</dbReference>
<keyword evidence="1" id="KW-0812">Transmembrane</keyword>
<dbReference type="Pfam" id="PF07727">
    <property type="entry name" value="RVT_2"/>
    <property type="match status" value="1"/>
</dbReference>
<sequence length="332" mass="37299">MDLAQPISVIIDGSNYILWAQAMRSFIKAQLVLQKPGIQYRFKPPSHSAAAAADVLNDSLSFTLSVNDVTKLVKQIMSNSGTLSSSALSITSDNDLDGISILKQDLNHHFEMKDLDTLSYFLGLEASTTSDGYYLSEAKYASDLFSRAGLTDSKTASTPLEPIARFTLLDGTPLCDHTLYRTLVGSLVYLTVTRPDIAYAVHLVSQFLFAQRTTHFVVVLHILRYIKGTLFHGLHFQLIPLLSYMHTLMLIGLGVLPIDALLFVFASFLVPLLFLEEVRNRPSMLVLVRKLNIEHWMIQPRSFYGCVGYLKTRELHILLLYLYIVIIEVPLR</sequence>
<keyword evidence="4" id="KW-1185">Reference proteome</keyword>
<evidence type="ECO:0000313" key="4">
    <source>
        <dbReference type="Proteomes" id="UP001188597"/>
    </source>
</evidence>
<evidence type="ECO:0000313" key="3">
    <source>
        <dbReference type="EMBL" id="KAK3006920.1"/>
    </source>
</evidence>
<keyword evidence="1" id="KW-1133">Transmembrane helix</keyword>
<name>A0AA88VIL3_9ASTE</name>
<dbReference type="Proteomes" id="UP001188597">
    <property type="component" value="Unassembled WGS sequence"/>
</dbReference>
<reference evidence="3" key="1">
    <citation type="submission" date="2022-12" db="EMBL/GenBank/DDBJ databases">
        <title>Draft genome assemblies for two species of Escallonia (Escalloniales).</title>
        <authorList>
            <person name="Chanderbali A."/>
            <person name="Dervinis C."/>
            <person name="Anghel I."/>
            <person name="Soltis D."/>
            <person name="Soltis P."/>
            <person name="Zapata F."/>
        </authorList>
    </citation>
    <scope>NUCLEOTIDE SEQUENCE</scope>
    <source>
        <strain evidence="3">UCBG64.0493</strain>
        <tissue evidence="3">Leaf</tissue>
    </source>
</reference>
<dbReference type="PANTHER" id="PTHR11439">
    <property type="entry name" value="GAG-POL-RELATED RETROTRANSPOSON"/>
    <property type="match status" value="1"/>
</dbReference>
<dbReference type="AlphaFoldDB" id="A0AA88VIL3"/>
<feature type="domain" description="Reverse transcriptase Ty1/copia-type" evidence="2">
    <location>
        <begin position="92"/>
        <end position="161"/>
    </location>
</feature>
<comment type="caution">
    <text evidence="3">The sequence shown here is derived from an EMBL/GenBank/DDBJ whole genome shotgun (WGS) entry which is preliminary data.</text>
</comment>
<evidence type="ECO:0000259" key="2">
    <source>
        <dbReference type="Pfam" id="PF07727"/>
    </source>
</evidence>
<keyword evidence="1" id="KW-0472">Membrane</keyword>
<evidence type="ECO:0000256" key="1">
    <source>
        <dbReference type="SAM" id="Phobius"/>
    </source>
</evidence>
<organism evidence="3 4">
    <name type="scientific">Escallonia herrerae</name>
    <dbReference type="NCBI Taxonomy" id="1293975"/>
    <lineage>
        <taxon>Eukaryota</taxon>
        <taxon>Viridiplantae</taxon>
        <taxon>Streptophyta</taxon>
        <taxon>Embryophyta</taxon>
        <taxon>Tracheophyta</taxon>
        <taxon>Spermatophyta</taxon>
        <taxon>Magnoliopsida</taxon>
        <taxon>eudicotyledons</taxon>
        <taxon>Gunneridae</taxon>
        <taxon>Pentapetalae</taxon>
        <taxon>asterids</taxon>
        <taxon>campanulids</taxon>
        <taxon>Escalloniales</taxon>
        <taxon>Escalloniaceae</taxon>
        <taxon>Escallonia</taxon>
    </lineage>
</organism>
<feature type="transmembrane region" description="Helical" evidence="1">
    <location>
        <begin position="248"/>
        <end position="274"/>
    </location>
</feature>
<dbReference type="EMBL" id="JAVXUP010001929">
    <property type="protein sequence ID" value="KAK3006920.1"/>
    <property type="molecule type" value="Genomic_DNA"/>
</dbReference>
<dbReference type="PANTHER" id="PTHR11439:SF461">
    <property type="entry name" value="OS10G0432200 PROTEIN"/>
    <property type="match status" value="1"/>
</dbReference>
<proteinExistence type="predicted"/>
<protein>
    <recommendedName>
        <fullName evidence="2">Reverse transcriptase Ty1/copia-type domain-containing protein</fullName>
    </recommendedName>
</protein>
<accession>A0AA88VIL3</accession>
<gene>
    <name evidence="3" type="ORF">RJ639_016775</name>
</gene>